<reference evidence="1" key="1">
    <citation type="submission" date="2021-06" db="EMBL/GenBank/DDBJ databases">
        <title>44 bacteria genomes isolated from Dapeng, Shenzhen.</title>
        <authorList>
            <person name="Zheng W."/>
            <person name="Yu S."/>
            <person name="Huang Y."/>
        </authorList>
    </citation>
    <scope>NUCLEOTIDE SEQUENCE</scope>
    <source>
        <strain evidence="1">DP5N28-2</strain>
    </source>
</reference>
<name>A0A953HRT8_9BACT</name>
<proteinExistence type="predicted"/>
<comment type="caution">
    <text evidence="1">The sequence shown here is derived from an EMBL/GenBank/DDBJ whole genome shotgun (WGS) entry which is preliminary data.</text>
</comment>
<dbReference type="InterPro" id="IPR027056">
    <property type="entry name" value="Gluconate_2DH_su3"/>
</dbReference>
<accession>A0A953HRT8</accession>
<dbReference type="Pfam" id="PF13618">
    <property type="entry name" value="Gluconate_2-dh3"/>
    <property type="match status" value="1"/>
</dbReference>
<gene>
    <name evidence="1" type="ORF">KUV50_03570</name>
</gene>
<dbReference type="RefSeq" id="WP_222578723.1">
    <property type="nucleotide sequence ID" value="NZ_JAHVHU010000004.1"/>
</dbReference>
<dbReference type="PROSITE" id="PS51257">
    <property type="entry name" value="PROKAR_LIPOPROTEIN"/>
    <property type="match status" value="1"/>
</dbReference>
<dbReference type="AlphaFoldDB" id="A0A953HRT8"/>
<organism evidence="1 2">
    <name type="scientific">Membranihabitans marinus</name>
    <dbReference type="NCBI Taxonomy" id="1227546"/>
    <lineage>
        <taxon>Bacteria</taxon>
        <taxon>Pseudomonadati</taxon>
        <taxon>Bacteroidota</taxon>
        <taxon>Saprospiria</taxon>
        <taxon>Saprospirales</taxon>
        <taxon>Saprospiraceae</taxon>
        <taxon>Membranihabitans</taxon>
    </lineage>
</organism>
<dbReference type="Proteomes" id="UP000753961">
    <property type="component" value="Unassembled WGS sequence"/>
</dbReference>
<protein>
    <submittedName>
        <fullName evidence="1">Gluconate 2-dehydrogenase subunit 3 family protein</fullName>
    </submittedName>
</protein>
<dbReference type="EMBL" id="JAHVHU010000004">
    <property type="protein sequence ID" value="MBY5957200.1"/>
    <property type="molecule type" value="Genomic_DNA"/>
</dbReference>
<keyword evidence="2" id="KW-1185">Reference proteome</keyword>
<evidence type="ECO:0000313" key="2">
    <source>
        <dbReference type="Proteomes" id="UP000753961"/>
    </source>
</evidence>
<sequence>MDRRRSLRYLVAGTAATGLVFTGCSTSDDKNGRVEGVPKKEDNPFNIGRTPEELERDKALTESNFFTTEEVALINVLADIIIPADGQFKAASETGVAEFIDFMALDKTGYQVPLRGGLQWVNHESRKRFNKEFVDASDKEQIEIVDDIAYPYDADPAYAAGVRFFSTMRNLVVCGYYSSKEGMADLGYMGNTPNVWDGVPQEVLDKHGLAYDQKTLDECIDQSTRNEVMDWSGYEL</sequence>
<evidence type="ECO:0000313" key="1">
    <source>
        <dbReference type="EMBL" id="MBY5957200.1"/>
    </source>
</evidence>